<dbReference type="RefSeq" id="WP_066769302.1">
    <property type="nucleotide sequence ID" value="NZ_CP013244.1"/>
</dbReference>
<name>A0A1B1AGF1_9PROT</name>
<protein>
    <recommendedName>
        <fullName evidence="3">Host cell attachment protein</fullName>
    </recommendedName>
</protein>
<dbReference type="STRING" id="1759059.ATE48_06750"/>
<dbReference type="InParanoid" id="A0A1B1AGF1"/>
<dbReference type="OrthoDB" id="9812459at2"/>
<evidence type="ECO:0000313" key="1">
    <source>
        <dbReference type="EMBL" id="ANP45639.1"/>
    </source>
</evidence>
<dbReference type="InterPro" id="IPR041374">
    <property type="entry name" value="BaeRF_family12"/>
</dbReference>
<sequence>MLLPHGAIVVVVDGEKLELYRNVGNETAAELSRMDAPKLEEHNKSSGARHITSSANPGHLLGEDAHAAAVVGWLNQGAIKGEIKHLVVVAPPRTLGEMRRHYDKQLEAILVAEAHKDLIGRSAPEILSALQLK</sequence>
<evidence type="ECO:0000313" key="2">
    <source>
        <dbReference type="Proteomes" id="UP000092498"/>
    </source>
</evidence>
<dbReference type="Proteomes" id="UP000092498">
    <property type="component" value="Chromosome"/>
</dbReference>
<proteinExistence type="predicted"/>
<dbReference type="EMBL" id="CP013244">
    <property type="protein sequence ID" value="ANP45639.1"/>
    <property type="molecule type" value="Genomic_DNA"/>
</dbReference>
<dbReference type="Pfam" id="PF18856">
    <property type="entry name" value="baeRF_family12"/>
    <property type="match status" value="1"/>
</dbReference>
<keyword evidence="2" id="KW-1185">Reference proteome</keyword>
<accession>A0A1B1AGF1</accession>
<dbReference type="KEGG" id="cbot:ATE48_06750"/>
<gene>
    <name evidence="1" type="ORF">ATE48_06750</name>
</gene>
<reference evidence="1 2" key="1">
    <citation type="submission" date="2015-11" db="EMBL/GenBank/DDBJ databases">
        <title>Whole-Genome Sequence of Candidatus Oderbacter manganicum from the National Park Lower Oder Valley, Germany.</title>
        <authorList>
            <person name="Braun B."/>
            <person name="Liere K."/>
            <person name="Szewzyk U."/>
        </authorList>
    </citation>
    <scope>NUCLEOTIDE SEQUENCE [LARGE SCALE GENOMIC DNA]</scope>
    <source>
        <strain evidence="1 2">OTSz_A_272</strain>
    </source>
</reference>
<evidence type="ECO:0008006" key="3">
    <source>
        <dbReference type="Google" id="ProtNLM"/>
    </source>
</evidence>
<organism evidence="1 2">
    <name type="scientific">Candidatus Viadribacter manganicus</name>
    <dbReference type="NCBI Taxonomy" id="1759059"/>
    <lineage>
        <taxon>Bacteria</taxon>
        <taxon>Pseudomonadati</taxon>
        <taxon>Pseudomonadota</taxon>
        <taxon>Alphaproteobacteria</taxon>
        <taxon>Hyphomonadales</taxon>
        <taxon>Hyphomonadaceae</taxon>
        <taxon>Candidatus Viadribacter</taxon>
    </lineage>
</organism>
<dbReference type="AlphaFoldDB" id="A0A1B1AGF1"/>